<dbReference type="PATRIC" id="fig|1408103.3.peg.489"/>
<dbReference type="PROSITE" id="PS51782">
    <property type="entry name" value="LYSM"/>
    <property type="match status" value="1"/>
</dbReference>
<dbReference type="OrthoDB" id="2679564at2"/>
<dbReference type="RefSeq" id="WP_046522084.1">
    <property type="nucleotide sequence ID" value="NZ_LAYY01000002.1"/>
</dbReference>
<evidence type="ECO:0000313" key="2">
    <source>
        <dbReference type="EMBL" id="KKK39511.1"/>
    </source>
</evidence>
<accession>A0A0M2T0K3</accession>
<evidence type="ECO:0000313" key="3">
    <source>
        <dbReference type="Proteomes" id="UP000034166"/>
    </source>
</evidence>
<feature type="domain" description="LysM" evidence="1">
    <location>
        <begin position="36"/>
        <end position="87"/>
    </location>
</feature>
<comment type="caution">
    <text evidence="2">The sequence shown here is derived from an EMBL/GenBank/DDBJ whole genome shotgun (WGS) entry which is preliminary data.</text>
</comment>
<dbReference type="AlphaFoldDB" id="A0A0M2T0K3"/>
<sequence>MKKVWERYSYVLVLFAVSLIFSAVMAGHLSGEEEYITVTVKEGQSLWELAEELSYGHNFSKHEFISWVEKENGIIGGRILAGEELIVPIITESFNSTQIAQAD</sequence>
<evidence type="ECO:0000259" key="1">
    <source>
        <dbReference type="PROSITE" id="PS51782"/>
    </source>
</evidence>
<gene>
    <name evidence="2" type="ORF">WQ57_02140</name>
</gene>
<dbReference type="Proteomes" id="UP000034166">
    <property type="component" value="Unassembled WGS sequence"/>
</dbReference>
<proteinExistence type="predicted"/>
<reference evidence="2 3" key="1">
    <citation type="submission" date="2015-04" db="EMBL/GenBank/DDBJ databases">
        <title>Taxonomic description and genome sequence of Bacillus campisalis sp. nov., a novel member of the genus Bacillus isolated from solar saltern.</title>
        <authorList>
            <person name="Mathan Kumar R."/>
            <person name="Kaur G."/>
            <person name="Kumar A."/>
            <person name="Singh N.K."/>
            <person name="Kaur N."/>
            <person name="Kumar N."/>
            <person name="Mayilraj S."/>
        </authorList>
    </citation>
    <scope>NUCLEOTIDE SEQUENCE [LARGE SCALE GENOMIC DNA]</scope>
    <source>
        <strain evidence="2 3">SA2-6</strain>
    </source>
</reference>
<name>A0A0M2T0K3_9BACI</name>
<dbReference type="EMBL" id="LAYY01000002">
    <property type="protein sequence ID" value="KKK39511.1"/>
    <property type="molecule type" value="Genomic_DNA"/>
</dbReference>
<dbReference type="InterPro" id="IPR036779">
    <property type="entry name" value="LysM_dom_sf"/>
</dbReference>
<organism evidence="2 3">
    <name type="scientific">Mesobacillus campisalis</name>
    <dbReference type="NCBI Taxonomy" id="1408103"/>
    <lineage>
        <taxon>Bacteria</taxon>
        <taxon>Bacillati</taxon>
        <taxon>Bacillota</taxon>
        <taxon>Bacilli</taxon>
        <taxon>Bacillales</taxon>
        <taxon>Bacillaceae</taxon>
        <taxon>Mesobacillus</taxon>
    </lineage>
</organism>
<keyword evidence="3" id="KW-1185">Reference proteome</keyword>
<dbReference type="InterPro" id="IPR018392">
    <property type="entry name" value="LysM"/>
</dbReference>
<protein>
    <recommendedName>
        <fullName evidence="1">LysM domain-containing protein</fullName>
    </recommendedName>
</protein>
<dbReference type="Gene3D" id="3.10.350.10">
    <property type="entry name" value="LysM domain"/>
    <property type="match status" value="1"/>
</dbReference>